<dbReference type="PANTHER" id="PTHR24363">
    <property type="entry name" value="SERINE/THREONINE PROTEIN KINASE"/>
    <property type="match status" value="1"/>
</dbReference>
<protein>
    <recommendedName>
        <fullName evidence="1">non-specific serine/threonine protein kinase</fullName>
        <ecNumber evidence="1">2.7.11.1</ecNumber>
    </recommendedName>
</protein>
<keyword evidence="4 9" id="KW-0547">Nucleotide-binding</keyword>
<evidence type="ECO:0000256" key="2">
    <source>
        <dbReference type="ARBA" id="ARBA00022527"/>
    </source>
</evidence>
<evidence type="ECO:0000259" key="10">
    <source>
        <dbReference type="PROSITE" id="PS50011"/>
    </source>
</evidence>
<sequence length="511" mass="57031">MARSGDKFDKQEFSFPIPLIVAMRRSLPDGTLVQNRYRVLRVLGQGGFGRTYLAQDTNRFNELCVLKEFDPQTQGAKNAQKAEELFAREAGVLYQLHHPQIPQFRELFRVKQPSGELLFLVQDYVEGKTYQDLIEERRQRGLAFSEKEVTQLLQELLPVLDYIHRAGIIHRDISPDNIILRERDQKPVLIDFGVVKAAAHQIAPSASHTFVGKPGYAPVEQIQKGKANPSSDLYALAVTIVVILTGREPQSLFDPVNLTWQWQRYASVSPRLADILDRMLSAKPSDRYASADDILQHLSFRAPDSVPPIPLPPAALVPASASHQRTVAVGRRRSSRVSVVQAHPRSWVESVFDGPAFLIKSTAKGAFKLVKRLFKLTFGLVRFTVLGLLKLGLQLGLIVAAIAALIWAAPQVFPLIAGSLPTFPPAAKRSPALPTDEQSRGDTLEARCRELGMDYGELIAAANETFYAKYPDRKGKALSGSAADKRLRDEWYRIAQGILERRKSQKEVAEN</sequence>
<keyword evidence="12" id="KW-1185">Reference proteome</keyword>
<dbReference type="PROSITE" id="PS50011">
    <property type="entry name" value="PROTEIN_KINASE_DOM"/>
    <property type="match status" value="1"/>
</dbReference>
<dbReference type="Proteomes" id="UP000646053">
    <property type="component" value="Unassembled WGS sequence"/>
</dbReference>
<dbReference type="InterPro" id="IPR017441">
    <property type="entry name" value="Protein_kinase_ATP_BS"/>
</dbReference>
<proteinExistence type="predicted"/>
<evidence type="ECO:0000313" key="11">
    <source>
        <dbReference type="EMBL" id="NDJ19079.1"/>
    </source>
</evidence>
<evidence type="ECO:0000256" key="7">
    <source>
        <dbReference type="ARBA" id="ARBA00047899"/>
    </source>
</evidence>
<dbReference type="PANTHER" id="PTHR24363:SF0">
    <property type="entry name" value="SERINE_THREONINE KINASE LIKE DOMAIN CONTAINING 1"/>
    <property type="match status" value="1"/>
</dbReference>
<dbReference type="PROSITE" id="PS00109">
    <property type="entry name" value="PROTEIN_KINASE_TYR"/>
    <property type="match status" value="1"/>
</dbReference>
<comment type="catalytic activity">
    <reaction evidence="7">
        <text>L-threonyl-[protein] + ATP = O-phospho-L-threonyl-[protein] + ADP + H(+)</text>
        <dbReference type="Rhea" id="RHEA:46608"/>
        <dbReference type="Rhea" id="RHEA-COMP:11060"/>
        <dbReference type="Rhea" id="RHEA-COMP:11605"/>
        <dbReference type="ChEBI" id="CHEBI:15378"/>
        <dbReference type="ChEBI" id="CHEBI:30013"/>
        <dbReference type="ChEBI" id="CHEBI:30616"/>
        <dbReference type="ChEBI" id="CHEBI:61977"/>
        <dbReference type="ChEBI" id="CHEBI:456216"/>
        <dbReference type="EC" id="2.7.11.1"/>
    </reaction>
</comment>
<dbReference type="InterPro" id="IPR000719">
    <property type="entry name" value="Prot_kinase_dom"/>
</dbReference>
<dbReference type="PROSITE" id="PS00107">
    <property type="entry name" value="PROTEIN_KINASE_ATP"/>
    <property type="match status" value="1"/>
</dbReference>
<name>A0A8J7Z302_9CYAN</name>
<keyword evidence="3" id="KW-0808">Transferase</keyword>
<dbReference type="Gene3D" id="3.30.200.20">
    <property type="entry name" value="Phosphorylase Kinase, domain 1"/>
    <property type="match status" value="1"/>
</dbReference>
<evidence type="ECO:0000256" key="5">
    <source>
        <dbReference type="ARBA" id="ARBA00022777"/>
    </source>
</evidence>
<evidence type="ECO:0000256" key="4">
    <source>
        <dbReference type="ARBA" id="ARBA00022741"/>
    </source>
</evidence>
<evidence type="ECO:0000256" key="6">
    <source>
        <dbReference type="ARBA" id="ARBA00022840"/>
    </source>
</evidence>
<dbReference type="EC" id="2.7.11.1" evidence="1"/>
<evidence type="ECO:0000256" key="9">
    <source>
        <dbReference type="PROSITE-ProRule" id="PRU10141"/>
    </source>
</evidence>
<dbReference type="Pfam" id="PF00069">
    <property type="entry name" value="Pkinase"/>
    <property type="match status" value="1"/>
</dbReference>
<dbReference type="RefSeq" id="WP_162424608.1">
    <property type="nucleotide sequence ID" value="NZ_WVIE01000024.1"/>
</dbReference>
<evidence type="ECO:0000313" key="12">
    <source>
        <dbReference type="Proteomes" id="UP000646053"/>
    </source>
</evidence>
<evidence type="ECO:0000256" key="3">
    <source>
        <dbReference type="ARBA" id="ARBA00022679"/>
    </source>
</evidence>
<dbReference type="Gene3D" id="1.10.510.10">
    <property type="entry name" value="Transferase(Phosphotransferase) domain 1"/>
    <property type="match status" value="1"/>
</dbReference>
<keyword evidence="2" id="KW-0723">Serine/threonine-protein kinase</keyword>
<comment type="catalytic activity">
    <reaction evidence="8">
        <text>L-seryl-[protein] + ATP = O-phospho-L-seryl-[protein] + ADP + H(+)</text>
        <dbReference type="Rhea" id="RHEA:17989"/>
        <dbReference type="Rhea" id="RHEA-COMP:9863"/>
        <dbReference type="Rhea" id="RHEA-COMP:11604"/>
        <dbReference type="ChEBI" id="CHEBI:15378"/>
        <dbReference type="ChEBI" id="CHEBI:29999"/>
        <dbReference type="ChEBI" id="CHEBI:30616"/>
        <dbReference type="ChEBI" id="CHEBI:83421"/>
        <dbReference type="ChEBI" id="CHEBI:456216"/>
        <dbReference type="EC" id="2.7.11.1"/>
    </reaction>
</comment>
<dbReference type="InterPro" id="IPR011009">
    <property type="entry name" value="Kinase-like_dom_sf"/>
</dbReference>
<dbReference type="SUPFAM" id="SSF56112">
    <property type="entry name" value="Protein kinase-like (PK-like)"/>
    <property type="match status" value="1"/>
</dbReference>
<dbReference type="EMBL" id="WVIE01000024">
    <property type="protein sequence ID" value="NDJ19079.1"/>
    <property type="molecule type" value="Genomic_DNA"/>
</dbReference>
<organism evidence="11 12">
    <name type="scientific">Myxacorys almedinensis A</name>
    <dbReference type="NCBI Taxonomy" id="2690445"/>
    <lineage>
        <taxon>Bacteria</taxon>
        <taxon>Bacillati</taxon>
        <taxon>Cyanobacteriota</taxon>
        <taxon>Cyanophyceae</taxon>
        <taxon>Leptolyngbyales</taxon>
        <taxon>Leptolyngbyaceae</taxon>
        <taxon>Myxacorys</taxon>
        <taxon>Myxacorys almedinensis</taxon>
    </lineage>
</organism>
<comment type="caution">
    <text evidence="11">The sequence shown here is derived from an EMBL/GenBank/DDBJ whole genome shotgun (WGS) entry which is preliminary data.</text>
</comment>
<accession>A0A8J7Z302</accession>
<dbReference type="GO" id="GO:0005524">
    <property type="term" value="F:ATP binding"/>
    <property type="evidence" value="ECO:0007669"/>
    <property type="project" value="UniProtKB-UniRule"/>
</dbReference>
<gene>
    <name evidence="11" type="ORF">GS601_17600</name>
</gene>
<dbReference type="CDD" id="cd14014">
    <property type="entry name" value="STKc_PknB_like"/>
    <property type="match status" value="1"/>
</dbReference>
<keyword evidence="6 9" id="KW-0067">ATP-binding</keyword>
<feature type="binding site" evidence="9">
    <location>
        <position position="67"/>
    </location>
    <ligand>
        <name>ATP</name>
        <dbReference type="ChEBI" id="CHEBI:30616"/>
    </ligand>
</feature>
<reference evidence="11" key="1">
    <citation type="submission" date="2019-12" db="EMBL/GenBank/DDBJ databases">
        <title>High-Quality draft genome sequences of three cyanobacteria isolated from the limestone walls of the Old Cathedral of Coimbra.</title>
        <authorList>
            <person name="Tiago I."/>
            <person name="Soares F."/>
            <person name="Portugal A."/>
        </authorList>
    </citation>
    <scope>NUCLEOTIDE SEQUENCE</scope>
    <source>
        <strain evidence="11">A</strain>
    </source>
</reference>
<dbReference type="GO" id="GO:0004674">
    <property type="term" value="F:protein serine/threonine kinase activity"/>
    <property type="evidence" value="ECO:0007669"/>
    <property type="project" value="UniProtKB-KW"/>
</dbReference>
<evidence type="ECO:0000256" key="1">
    <source>
        <dbReference type="ARBA" id="ARBA00012513"/>
    </source>
</evidence>
<dbReference type="AlphaFoldDB" id="A0A8J7Z302"/>
<evidence type="ECO:0000256" key="8">
    <source>
        <dbReference type="ARBA" id="ARBA00048679"/>
    </source>
</evidence>
<dbReference type="InterPro" id="IPR008266">
    <property type="entry name" value="Tyr_kinase_AS"/>
</dbReference>
<feature type="domain" description="Protein kinase" evidence="10">
    <location>
        <begin position="37"/>
        <end position="300"/>
    </location>
</feature>
<keyword evidence="5 11" id="KW-0418">Kinase</keyword>